<evidence type="ECO:0000313" key="2">
    <source>
        <dbReference type="EMBL" id="CAG6453671.1"/>
    </source>
</evidence>
<dbReference type="EMBL" id="HBUE01211388">
    <property type="protein sequence ID" value="CAG6534588.1"/>
    <property type="molecule type" value="Transcribed_RNA"/>
</dbReference>
<feature type="region of interest" description="Disordered" evidence="1">
    <location>
        <begin position="31"/>
        <end position="58"/>
    </location>
</feature>
<dbReference type="EMBL" id="HBUE01023653">
    <property type="protein sequence ID" value="CAG6453677.1"/>
    <property type="molecule type" value="Transcribed_RNA"/>
</dbReference>
<name>A0A8D8F072_CULPI</name>
<feature type="region of interest" description="Disordered" evidence="1">
    <location>
        <begin position="102"/>
        <end position="144"/>
    </location>
</feature>
<protein>
    <submittedName>
        <fullName evidence="2">(northern house mosquito) hypothetical protein</fullName>
    </submittedName>
</protein>
<evidence type="ECO:0000256" key="1">
    <source>
        <dbReference type="SAM" id="MobiDB-lite"/>
    </source>
</evidence>
<proteinExistence type="predicted"/>
<dbReference type="EMBL" id="HBUE01023656">
    <property type="protein sequence ID" value="CAG6453684.1"/>
    <property type="molecule type" value="Transcribed_RNA"/>
</dbReference>
<accession>A0A8D8F072</accession>
<dbReference type="EMBL" id="HBUE01023651">
    <property type="protein sequence ID" value="CAG6453671.1"/>
    <property type="molecule type" value="Transcribed_RNA"/>
</dbReference>
<sequence>MLRRMLHRVTSQFWSATNIQWRRLRTIPSNSSTTIRSNRTVMPPFGIQPSGSKRSSLQPPLKITTRILHLIATCRGIDSQTHFLCVKPKSAWKRVRRALDQTNRRRGSTCRTCSTQTHPTDSNTRLRRPKTSTMNRRTRTMNRDAAVNLRRHTPRRDGSRPA</sequence>
<dbReference type="EMBL" id="HBUE01023655">
    <property type="protein sequence ID" value="CAG6453681.1"/>
    <property type="molecule type" value="Transcribed_RNA"/>
</dbReference>
<dbReference type="EMBL" id="HBUE01023657">
    <property type="protein sequence ID" value="CAG6453687.1"/>
    <property type="molecule type" value="Transcribed_RNA"/>
</dbReference>
<feature type="compositionally biased region" description="Basic residues" evidence="1">
    <location>
        <begin position="125"/>
        <end position="140"/>
    </location>
</feature>
<dbReference type="EMBL" id="HBUE01317824">
    <property type="protein sequence ID" value="CAG6586536.1"/>
    <property type="molecule type" value="Transcribed_RNA"/>
</dbReference>
<dbReference type="EMBL" id="HBUE01023652">
    <property type="protein sequence ID" value="CAG6453674.1"/>
    <property type="molecule type" value="Transcribed_RNA"/>
</dbReference>
<reference evidence="2" key="1">
    <citation type="submission" date="2021-05" db="EMBL/GenBank/DDBJ databases">
        <authorList>
            <person name="Alioto T."/>
            <person name="Alioto T."/>
            <person name="Gomez Garrido J."/>
        </authorList>
    </citation>
    <scope>NUCLEOTIDE SEQUENCE</scope>
</reference>
<feature type="compositionally biased region" description="Low complexity" evidence="1">
    <location>
        <begin position="31"/>
        <end position="40"/>
    </location>
</feature>
<dbReference type="AlphaFoldDB" id="A0A8D8F072"/>
<feature type="compositionally biased region" description="Polar residues" evidence="1">
    <location>
        <begin position="49"/>
        <end position="58"/>
    </location>
</feature>
<organism evidence="2">
    <name type="scientific">Culex pipiens</name>
    <name type="common">House mosquito</name>
    <dbReference type="NCBI Taxonomy" id="7175"/>
    <lineage>
        <taxon>Eukaryota</taxon>
        <taxon>Metazoa</taxon>
        <taxon>Ecdysozoa</taxon>
        <taxon>Arthropoda</taxon>
        <taxon>Hexapoda</taxon>
        <taxon>Insecta</taxon>
        <taxon>Pterygota</taxon>
        <taxon>Neoptera</taxon>
        <taxon>Endopterygota</taxon>
        <taxon>Diptera</taxon>
        <taxon>Nematocera</taxon>
        <taxon>Culicoidea</taxon>
        <taxon>Culicidae</taxon>
        <taxon>Culicinae</taxon>
        <taxon>Culicini</taxon>
        <taxon>Culex</taxon>
        <taxon>Culex</taxon>
    </lineage>
</organism>